<proteinExistence type="inferred from homology"/>
<evidence type="ECO:0000313" key="3">
    <source>
        <dbReference type="Proteomes" id="UP000271889"/>
    </source>
</evidence>
<comment type="similarity">
    <text evidence="1">Belongs to the STXBP/unc-18/SEC1 family.</text>
</comment>
<dbReference type="Proteomes" id="UP000271889">
    <property type="component" value="Unassembled WGS sequence"/>
</dbReference>
<protein>
    <submittedName>
        <fullName evidence="2">Uncharacterized protein</fullName>
    </submittedName>
</protein>
<dbReference type="EMBL" id="UYRV01008035">
    <property type="protein sequence ID" value="VDK55162.1"/>
    <property type="molecule type" value="Genomic_DNA"/>
</dbReference>
<dbReference type="OrthoDB" id="10251230at2759"/>
<dbReference type="InterPro" id="IPR036045">
    <property type="entry name" value="Sec1-like_sf"/>
</dbReference>
<dbReference type="Gene3D" id="3.40.50.2060">
    <property type="match status" value="1"/>
</dbReference>
<organism evidence="2 3">
    <name type="scientific">Cylicostephanus goldi</name>
    <name type="common">Nematode worm</name>
    <dbReference type="NCBI Taxonomy" id="71465"/>
    <lineage>
        <taxon>Eukaryota</taxon>
        <taxon>Metazoa</taxon>
        <taxon>Ecdysozoa</taxon>
        <taxon>Nematoda</taxon>
        <taxon>Chromadorea</taxon>
        <taxon>Rhabditida</taxon>
        <taxon>Rhabditina</taxon>
        <taxon>Rhabditomorpha</taxon>
        <taxon>Strongyloidea</taxon>
        <taxon>Strongylidae</taxon>
        <taxon>Cylicostephanus</taxon>
    </lineage>
</organism>
<dbReference type="InterPro" id="IPR043154">
    <property type="entry name" value="Sec-1-like_dom1"/>
</dbReference>
<name>A0A3P6QXH7_CYLGO</name>
<dbReference type="AlphaFoldDB" id="A0A3P6QXH7"/>
<dbReference type="InterPro" id="IPR001619">
    <property type="entry name" value="Sec1-like"/>
</dbReference>
<sequence length="146" mass="16456">MISRPVWKILVMNKLSQDVISPLLPVKVLRELGVTLHLLVGSKREVLTDVLAVYFVSPTDETRGMYDSFHINMISPLSCARLENLAFAAVQGGIIAQVQKALFTKSKKRFVCRATVLRESPMSYYGKRLLSLLKSSWILIIQKSSF</sequence>
<dbReference type="Pfam" id="PF00995">
    <property type="entry name" value="Sec1"/>
    <property type="match status" value="1"/>
</dbReference>
<dbReference type="GO" id="GO:0016192">
    <property type="term" value="P:vesicle-mediated transport"/>
    <property type="evidence" value="ECO:0007669"/>
    <property type="project" value="InterPro"/>
</dbReference>
<dbReference type="SUPFAM" id="SSF56815">
    <property type="entry name" value="Sec1/munc18-like (SM) proteins"/>
    <property type="match status" value="1"/>
</dbReference>
<keyword evidence="3" id="KW-1185">Reference proteome</keyword>
<evidence type="ECO:0000313" key="2">
    <source>
        <dbReference type="EMBL" id="VDK55162.1"/>
    </source>
</evidence>
<evidence type="ECO:0000256" key="1">
    <source>
        <dbReference type="ARBA" id="ARBA00009884"/>
    </source>
</evidence>
<gene>
    <name evidence="2" type="ORF">CGOC_LOCUS3224</name>
</gene>
<accession>A0A3P6QXH7</accession>
<reference evidence="2 3" key="1">
    <citation type="submission" date="2018-11" db="EMBL/GenBank/DDBJ databases">
        <authorList>
            <consortium name="Pathogen Informatics"/>
        </authorList>
    </citation>
    <scope>NUCLEOTIDE SEQUENCE [LARGE SCALE GENOMIC DNA]</scope>
</reference>